<dbReference type="Proteomes" id="UP000244893">
    <property type="component" value="Unassembled WGS sequence"/>
</dbReference>
<evidence type="ECO:0000256" key="5">
    <source>
        <dbReference type="ARBA" id="ARBA00023273"/>
    </source>
</evidence>
<dbReference type="GO" id="GO:0000272">
    <property type="term" value="P:polysaccharide catabolic process"/>
    <property type="evidence" value="ECO:0007669"/>
    <property type="project" value="UniProtKB-KW"/>
</dbReference>
<evidence type="ECO:0000256" key="7">
    <source>
        <dbReference type="ARBA" id="ARBA00023326"/>
    </source>
</evidence>
<dbReference type="InterPro" id="IPR011044">
    <property type="entry name" value="Quino_amine_DH_bsu"/>
</dbReference>
<dbReference type="SUPFAM" id="SSF49265">
    <property type="entry name" value="Fibronectin type III"/>
    <property type="match status" value="2"/>
</dbReference>
<dbReference type="InterPro" id="IPR013783">
    <property type="entry name" value="Ig-like_fold"/>
</dbReference>
<dbReference type="GO" id="GO:0016798">
    <property type="term" value="F:hydrolase activity, acting on glycosyl bonds"/>
    <property type="evidence" value="ECO:0007669"/>
    <property type="project" value="UniProtKB-KW"/>
</dbReference>
<dbReference type="InterPro" id="IPR055372">
    <property type="entry name" value="CBM96"/>
</dbReference>
<dbReference type="Pfam" id="PF24517">
    <property type="entry name" value="CBM96"/>
    <property type="match status" value="1"/>
</dbReference>
<keyword evidence="4 8" id="KW-0732">Signal</keyword>
<evidence type="ECO:0000256" key="4">
    <source>
        <dbReference type="ARBA" id="ARBA00022729"/>
    </source>
</evidence>
<feature type="chain" id="PRO_5038413592" description="Fibronectin type-III domain-containing protein" evidence="8">
    <location>
        <begin position="32"/>
        <end position="1150"/>
    </location>
</feature>
<keyword evidence="6" id="KW-0378">Hydrolase</keyword>
<feature type="domain" description="Fibronectin type-III" evidence="9">
    <location>
        <begin position="434"/>
        <end position="533"/>
    </location>
</feature>
<name>A0A2V1HVU3_9MICO</name>
<dbReference type="Gene3D" id="2.60.40.10">
    <property type="entry name" value="Immunoglobulins"/>
    <property type="match status" value="3"/>
</dbReference>
<dbReference type="AlphaFoldDB" id="A0A2V1HVU3"/>
<dbReference type="InterPro" id="IPR001791">
    <property type="entry name" value="Laminin_G"/>
</dbReference>
<keyword evidence="3" id="KW-0964">Secreted</keyword>
<keyword evidence="5" id="KW-0966">Cell projection</keyword>
<dbReference type="NCBIfam" id="NF033679">
    <property type="entry name" value="DNRLRE_dom"/>
    <property type="match status" value="1"/>
</dbReference>
<organism evidence="10 11">
    <name type="scientific">Amnibacterium flavum</name>
    <dbReference type="NCBI Taxonomy" id="2173173"/>
    <lineage>
        <taxon>Bacteria</taxon>
        <taxon>Bacillati</taxon>
        <taxon>Actinomycetota</taxon>
        <taxon>Actinomycetes</taxon>
        <taxon>Micrococcales</taxon>
        <taxon>Microbacteriaceae</taxon>
        <taxon>Amnibacterium</taxon>
    </lineage>
</organism>
<evidence type="ECO:0000256" key="6">
    <source>
        <dbReference type="ARBA" id="ARBA00023295"/>
    </source>
</evidence>
<comment type="caution">
    <text evidence="10">The sequence shown here is derived from an EMBL/GenBank/DDBJ whole genome shotgun (WGS) entry which is preliminary data.</text>
</comment>
<evidence type="ECO:0000259" key="9">
    <source>
        <dbReference type="PROSITE" id="PS50853"/>
    </source>
</evidence>
<gene>
    <name evidence="10" type="ORF">DDQ50_05350</name>
</gene>
<keyword evidence="7" id="KW-0624">Polysaccharide degradation</keyword>
<dbReference type="InterPro" id="IPR003961">
    <property type="entry name" value="FN3_dom"/>
</dbReference>
<evidence type="ECO:0000256" key="3">
    <source>
        <dbReference type="ARBA" id="ARBA00022525"/>
    </source>
</evidence>
<comment type="subcellular location">
    <subcellularLocation>
        <location evidence="1">Cell projection</location>
    </subcellularLocation>
    <subcellularLocation>
        <location evidence="2">Secreted</location>
    </subcellularLocation>
</comment>
<dbReference type="CDD" id="cd00110">
    <property type="entry name" value="LamG"/>
    <property type="match status" value="1"/>
</dbReference>
<reference evidence="10 11" key="1">
    <citation type="submission" date="2018-05" db="EMBL/GenBank/DDBJ databases">
        <title>Amnibacterium sp. M8JJ-5, whole genome shotgun sequence.</title>
        <authorList>
            <person name="Tuo L."/>
        </authorList>
    </citation>
    <scope>NUCLEOTIDE SEQUENCE [LARGE SCALE GENOMIC DNA]</scope>
    <source>
        <strain evidence="10 11">M8JJ-5</strain>
    </source>
</reference>
<protein>
    <recommendedName>
        <fullName evidence="9">Fibronectin type-III domain-containing protein</fullName>
    </recommendedName>
</protein>
<keyword evidence="7" id="KW-0119">Carbohydrate metabolism</keyword>
<sequence>MTAIFAVAVSTFVGISAAAPASALSAGIPFAAEASPTWQANNLAYAVASTGGVVAVGGSFTRISPPAGGSGTAQNRTALALFNADTGNPTSCQFTVTASSGTASIRAITPATSGNVLYIGGNFTAINGTTRNRLAAINPVTCTLVSTFNPNVGGMVRSIFPAPNGTLYFGGEFGSVAGSTRYRVAAVNASTGALTPFNPVLRSDDVLDPNNPRITVLPVTAALGFALSPDGSNLVMGGEFDYVNETDSHALAVLDPTTGALKKSYPKYDRVANPSGFFNNNDAIKTVTSDASGFYIGSEGAGVGSWDGRAALDWSSLNLRWKDTCNGATQDILLYNNVLYGASHAHDCSSIGGWQGDERQHFTAQPTDAANFNKFYGWFPDTNEGTGEGIGPRGIDVATGSSGNRWFWAVGEFTKVNGANQQAITRFGTTDSNAPAAPSATAQALVAGQIQIRFRTVVDSDDSLLTYRVYRNGSSTPMWTGTASSVFWTRPQVTVVDSSVTAGTNYSYRVTATDATGNVSALSGAVSATASATGSAYASAVLANSPSLYWRYDEASGAWLQDKSGATTTGINGLYGGGVTRSQSGAIAGDSSTSATFDGSTGYVWEDQFTRDPSTYTTETWFRTSTTRGGVLISYGNQRQYIDTGNLMQSFTFDHQVFMSDDGRLNYGVFSGSARTLQTSASYNDNRWHHVVASLGAGGMQLYVDGALAGSNAQVTSNSRDFNGVWHVGFDGVGNSRRPFWAVAPTSPYFAGSIDETAVYPTQLSAAQVANHYAVGSGGSVAPDTVAPTTPGTPTATVTGSSVALGWTASTDAVGVTGYRVYRGTTTGFTPTAGNLIGTVTTNSYTDSGVAAGTWFYKVVAFDGANNSSSASGSGTATVAQAADSTAPSVPGSVTASAAGSTVNVGWAAATDNVGVTGYQVHRGTSAGFTTSAGSLVGTVTGTTFANTGLAAGTYYYKVIAVDAAGNASAASAAASATVAGGGGSTTTQTVAPIEDTMVASNNAAFVYGGTNQLSSRGTVPLESYLKFALPSLPAGATLTGATLTVRTSDDGTAASADSHLIRLLNGSWSEASTTWNNRPTGLGATVGTITGATSLNTAYNVQLDPAQLAGLLGTTASVAITSTGGDNIRIWSKEASATYRPSLTLTFTQ</sequence>
<dbReference type="Pfam" id="PF13385">
    <property type="entry name" value="Laminin_G_3"/>
    <property type="match status" value="1"/>
</dbReference>
<dbReference type="PROSITE" id="PS50853">
    <property type="entry name" value="FN3"/>
    <property type="match status" value="1"/>
</dbReference>
<evidence type="ECO:0000256" key="1">
    <source>
        <dbReference type="ARBA" id="ARBA00004316"/>
    </source>
</evidence>
<dbReference type="Gene3D" id="2.60.120.200">
    <property type="match status" value="1"/>
</dbReference>
<accession>A0A2V1HVU3</accession>
<feature type="signal peptide" evidence="8">
    <location>
        <begin position="1"/>
        <end position="31"/>
    </location>
</feature>
<dbReference type="EMBL" id="QEOP01000001">
    <property type="protein sequence ID" value="PVZ95892.1"/>
    <property type="molecule type" value="Genomic_DNA"/>
</dbReference>
<evidence type="ECO:0000256" key="2">
    <source>
        <dbReference type="ARBA" id="ARBA00004613"/>
    </source>
</evidence>
<dbReference type="SMART" id="SM00060">
    <property type="entry name" value="FN3"/>
    <property type="match status" value="3"/>
</dbReference>
<keyword evidence="6" id="KW-0326">Glycosidase</keyword>
<keyword evidence="11" id="KW-1185">Reference proteome</keyword>
<dbReference type="SUPFAM" id="SSF49899">
    <property type="entry name" value="Concanavalin A-like lectins/glucanases"/>
    <property type="match status" value="1"/>
</dbReference>
<proteinExistence type="predicted"/>
<dbReference type="GO" id="GO:0042995">
    <property type="term" value="C:cell projection"/>
    <property type="evidence" value="ECO:0007669"/>
    <property type="project" value="UniProtKB-SubCell"/>
</dbReference>
<evidence type="ECO:0000256" key="8">
    <source>
        <dbReference type="SAM" id="SignalP"/>
    </source>
</evidence>
<dbReference type="InterPro" id="IPR013320">
    <property type="entry name" value="ConA-like_dom_sf"/>
</dbReference>
<evidence type="ECO:0000313" key="11">
    <source>
        <dbReference type="Proteomes" id="UP000244893"/>
    </source>
</evidence>
<evidence type="ECO:0000313" key="10">
    <source>
        <dbReference type="EMBL" id="PVZ95892.1"/>
    </source>
</evidence>
<dbReference type="GO" id="GO:0005576">
    <property type="term" value="C:extracellular region"/>
    <property type="evidence" value="ECO:0007669"/>
    <property type="project" value="UniProtKB-SubCell"/>
</dbReference>
<dbReference type="SUPFAM" id="SSF50969">
    <property type="entry name" value="YVTN repeat-like/Quinoprotein amine dehydrogenase"/>
    <property type="match status" value="1"/>
</dbReference>
<dbReference type="InterPro" id="IPR036116">
    <property type="entry name" value="FN3_sf"/>
</dbReference>